<evidence type="ECO:0000256" key="2">
    <source>
        <dbReference type="ARBA" id="ARBA00004370"/>
    </source>
</evidence>
<dbReference type="PROSITE" id="PS50109">
    <property type="entry name" value="HIS_KIN"/>
    <property type="match status" value="1"/>
</dbReference>
<feature type="compositionally biased region" description="Gly residues" evidence="12">
    <location>
        <begin position="79"/>
        <end position="114"/>
    </location>
</feature>
<feature type="compositionally biased region" description="Gly residues" evidence="12">
    <location>
        <begin position="793"/>
        <end position="809"/>
    </location>
</feature>
<comment type="catalytic activity">
    <reaction evidence="1">
        <text>ATP + protein L-histidine = ADP + protein N-phospho-L-histidine.</text>
        <dbReference type="EC" id="2.7.13.3"/>
    </reaction>
</comment>
<evidence type="ECO:0000256" key="7">
    <source>
        <dbReference type="ARBA" id="ARBA00022741"/>
    </source>
</evidence>
<dbReference type="InterPro" id="IPR036890">
    <property type="entry name" value="HATPase_C_sf"/>
</dbReference>
<feature type="compositionally biased region" description="Basic and acidic residues" evidence="12">
    <location>
        <begin position="1384"/>
        <end position="1393"/>
    </location>
</feature>
<dbReference type="SUPFAM" id="SSF55874">
    <property type="entry name" value="ATPase domain of HSP90 chaperone/DNA topoisomerase II/histidine kinase"/>
    <property type="match status" value="1"/>
</dbReference>
<gene>
    <name evidence="17" type="ORF">GCM10010387_46630</name>
</gene>
<evidence type="ECO:0000256" key="10">
    <source>
        <dbReference type="ARBA" id="ARBA00022989"/>
    </source>
</evidence>
<feature type="compositionally biased region" description="Polar residues" evidence="12">
    <location>
        <begin position="938"/>
        <end position="949"/>
    </location>
</feature>
<dbReference type="EC" id="2.7.13.3" evidence="3"/>
<dbReference type="PANTHER" id="PTHR44936">
    <property type="entry name" value="SENSOR PROTEIN CREC"/>
    <property type="match status" value="1"/>
</dbReference>
<evidence type="ECO:0000313" key="18">
    <source>
        <dbReference type="Proteomes" id="UP000630936"/>
    </source>
</evidence>
<feature type="domain" description="Histidine kinase" evidence="14">
    <location>
        <begin position="665"/>
        <end position="771"/>
    </location>
</feature>
<dbReference type="Gene3D" id="3.30.565.10">
    <property type="entry name" value="Histidine kinase-like ATPase, C-terminal domain"/>
    <property type="match status" value="1"/>
</dbReference>
<dbReference type="GO" id="GO:0004673">
    <property type="term" value="F:protein histidine kinase activity"/>
    <property type="evidence" value="ECO:0007669"/>
    <property type="project" value="UniProtKB-EC"/>
</dbReference>
<feature type="compositionally biased region" description="Pro residues" evidence="12">
    <location>
        <begin position="62"/>
        <end position="78"/>
    </location>
</feature>
<dbReference type="Proteomes" id="UP000630936">
    <property type="component" value="Unassembled WGS sequence"/>
</dbReference>
<feature type="compositionally biased region" description="Low complexity" evidence="12">
    <location>
        <begin position="1335"/>
        <end position="1348"/>
    </location>
</feature>
<feature type="compositionally biased region" description="Gly residues" evidence="12">
    <location>
        <begin position="855"/>
        <end position="874"/>
    </location>
</feature>
<evidence type="ECO:0000256" key="5">
    <source>
        <dbReference type="ARBA" id="ARBA00022679"/>
    </source>
</evidence>
<feature type="compositionally biased region" description="Low complexity" evidence="12">
    <location>
        <begin position="914"/>
        <end position="924"/>
    </location>
</feature>
<evidence type="ECO:0000259" key="15">
    <source>
        <dbReference type="PROSITE" id="PS50885"/>
    </source>
</evidence>
<dbReference type="PROSITE" id="PS50906">
    <property type="entry name" value="NIT"/>
    <property type="match status" value="1"/>
</dbReference>
<evidence type="ECO:0000256" key="12">
    <source>
        <dbReference type="SAM" id="MobiDB-lite"/>
    </source>
</evidence>
<evidence type="ECO:0000256" key="8">
    <source>
        <dbReference type="ARBA" id="ARBA00022777"/>
    </source>
</evidence>
<dbReference type="InterPro" id="IPR050980">
    <property type="entry name" value="2C_sensor_his_kinase"/>
</dbReference>
<dbReference type="GO" id="GO:0005524">
    <property type="term" value="F:ATP binding"/>
    <property type="evidence" value="ECO:0007669"/>
    <property type="project" value="UniProtKB-KW"/>
</dbReference>
<feature type="compositionally biased region" description="Low complexity" evidence="12">
    <location>
        <begin position="832"/>
        <end position="849"/>
    </location>
</feature>
<dbReference type="InterPro" id="IPR005467">
    <property type="entry name" value="His_kinase_dom"/>
</dbReference>
<reference evidence="17" key="1">
    <citation type="journal article" date="2014" name="Int. J. Syst. Evol. Microbiol.">
        <title>Complete genome sequence of Corynebacterium casei LMG S-19264T (=DSM 44701T), isolated from a smear-ripened cheese.</title>
        <authorList>
            <consortium name="US DOE Joint Genome Institute (JGI-PGF)"/>
            <person name="Walter F."/>
            <person name="Albersmeier A."/>
            <person name="Kalinowski J."/>
            <person name="Ruckert C."/>
        </authorList>
    </citation>
    <scope>NUCLEOTIDE SEQUENCE</scope>
    <source>
        <strain evidence="17">JCM 4988</strain>
    </source>
</reference>
<dbReference type="SMART" id="SM00304">
    <property type="entry name" value="HAMP"/>
    <property type="match status" value="1"/>
</dbReference>
<keyword evidence="5" id="KW-0808">Transferase</keyword>
<feature type="compositionally biased region" description="Basic and acidic residues" evidence="12">
    <location>
        <begin position="1312"/>
        <end position="1329"/>
    </location>
</feature>
<keyword evidence="18" id="KW-1185">Reference proteome</keyword>
<feature type="region of interest" description="Disordered" evidence="12">
    <location>
        <begin position="1"/>
        <end position="128"/>
    </location>
</feature>
<feature type="compositionally biased region" description="Polar residues" evidence="12">
    <location>
        <begin position="34"/>
        <end position="45"/>
    </location>
</feature>
<dbReference type="GO" id="GO:0016020">
    <property type="term" value="C:membrane"/>
    <property type="evidence" value="ECO:0007669"/>
    <property type="project" value="UniProtKB-SubCell"/>
</dbReference>
<feature type="domain" description="NIT" evidence="16">
    <location>
        <begin position="182"/>
        <end position="447"/>
    </location>
</feature>
<feature type="compositionally biased region" description="Gly residues" evidence="12">
    <location>
        <begin position="816"/>
        <end position="831"/>
    </location>
</feature>
<evidence type="ECO:0000259" key="16">
    <source>
        <dbReference type="PROSITE" id="PS50906"/>
    </source>
</evidence>
<accession>A0A918QH53</accession>
<comment type="subcellular location">
    <subcellularLocation>
        <location evidence="2">Membrane</location>
    </subcellularLocation>
</comment>
<keyword evidence="4" id="KW-0597">Phosphoprotein</keyword>
<evidence type="ECO:0000256" key="1">
    <source>
        <dbReference type="ARBA" id="ARBA00000085"/>
    </source>
</evidence>
<evidence type="ECO:0000256" key="6">
    <source>
        <dbReference type="ARBA" id="ARBA00022692"/>
    </source>
</evidence>
<proteinExistence type="predicted"/>
<dbReference type="PROSITE" id="PS50885">
    <property type="entry name" value="HAMP"/>
    <property type="match status" value="1"/>
</dbReference>
<feature type="compositionally biased region" description="Gly residues" evidence="12">
    <location>
        <begin position="1365"/>
        <end position="1374"/>
    </location>
</feature>
<name>A0A918QH53_9ACTN</name>
<evidence type="ECO:0000256" key="13">
    <source>
        <dbReference type="SAM" id="Phobius"/>
    </source>
</evidence>
<dbReference type="InterPro" id="IPR013587">
    <property type="entry name" value="Nitrate/nitrite_sensing"/>
</dbReference>
<dbReference type="InterPro" id="IPR003660">
    <property type="entry name" value="HAMP_dom"/>
</dbReference>
<evidence type="ECO:0000313" key="17">
    <source>
        <dbReference type="EMBL" id="GGZ47058.1"/>
    </source>
</evidence>
<feature type="region of interest" description="Disordered" evidence="12">
    <location>
        <begin position="777"/>
        <end position="1472"/>
    </location>
</feature>
<dbReference type="Pfam" id="PF02518">
    <property type="entry name" value="HATPase_c"/>
    <property type="match status" value="1"/>
</dbReference>
<dbReference type="CDD" id="cd06225">
    <property type="entry name" value="HAMP"/>
    <property type="match status" value="1"/>
</dbReference>
<dbReference type="Gene3D" id="6.10.340.10">
    <property type="match status" value="1"/>
</dbReference>
<dbReference type="InterPro" id="IPR010910">
    <property type="entry name" value="Nitrate/nitrite_sensing_bac"/>
</dbReference>
<feature type="transmembrane region" description="Helical" evidence="13">
    <location>
        <begin position="455"/>
        <end position="477"/>
    </location>
</feature>
<feature type="compositionally biased region" description="Polar residues" evidence="12">
    <location>
        <begin position="1450"/>
        <end position="1460"/>
    </location>
</feature>
<comment type="caution">
    <text evidence="17">The sequence shown here is derived from an EMBL/GenBank/DDBJ whole genome shotgun (WGS) entry which is preliminary data.</text>
</comment>
<keyword evidence="10 13" id="KW-1133">Transmembrane helix</keyword>
<protein>
    <recommendedName>
        <fullName evidence="3">histidine kinase</fullName>
        <ecNumber evidence="3">2.7.13.3</ecNumber>
    </recommendedName>
</protein>
<dbReference type="Pfam" id="PF08376">
    <property type="entry name" value="NIT"/>
    <property type="match status" value="1"/>
</dbReference>
<feature type="domain" description="HAMP" evidence="15">
    <location>
        <begin position="478"/>
        <end position="548"/>
    </location>
</feature>
<evidence type="ECO:0000256" key="4">
    <source>
        <dbReference type="ARBA" id="ARBA00022553"/>
    </source>
</evidence>
<feature type="compositionally biased region" description="Basic and acidic residues" evidence="12">
    <location>
        <begin position="954"/>
        <end position="968"/>
    </location>
</feature>
<sequence length="1472" mass="154165">MQGRFKRDGTGSPQARQGRGEAAAEQEPRGGTDRGSSPQHTQNQVPAAPGDSGDRASRSGPAPLPGAPRPGATPPGGPGGPGGPGLPVGGSGGSGGTGAPGGANGPAGASGGDGAKPSPKAKGPADTGSRIALRNWRISTRLISLLTLPVVAATTLGGLRINESMERMQQLDHMQLLTDMTEEATKLAVALQAERDLTAGPLANKVKKTDYRITVPRQATDRASRSFLETTRDIENTDDDDSLQSIRANANQIATEVSKLNQIRKTAYAADLPNMLTVESYHQLIESLLSLSQDMAQATSNPEMIKRTRALAAFSSAKEYASMQRAIIAGALPGGAGVKNPGLDENDRQYGRAALKNGEAELRRFSRIYESSGGDAQALTEPLDKGNSTVAAAEDYAERVFDRADGLSSRKKRSHLDWTDDYGVRINLMKQIESTLLGEMEAKARELREESRQEAIINGALILVVLGVSLVGAFVVARSMIRSLRRLQDTATKVAQDRLPELVKQLSESDPQDVDTSVESVGVHSRDEIGKVAAAFDDVHREAVRLAAEQALLRGNVNAMFTNLSRRSQGLIQRQLSLISELESREADPDQLSSLFKLDHLATRMRRNGENLLVLAGEEPGRRWTRPVPLVDVLRAAASEVEQYERIELAAVPATEVAGRVVNDLVHLLAELLENATSFSSPQTKVRVTGHALPDGRVLVEIHDTGIGLSPEDLAAINERLASPPTVDVSVSRRMGLFVVGRLSLRHGIRIQLRPSDSGGTTALVMLPVDVAHGGKKAPGAGVGMQGMPPGAPGGGQGGRPGGQGGPGGPSNRSQGPGGPGAGASSGGLLGAGQPPRGQVGAGAGQRAALPSRDGGPGQGPAQGQGRQGSGLAGAFGNRGAQSAQGPNASGPGAPRRGEPPVGTGPQGPGGRGRQLPPSASAPGGPRPELPGTGGPQRPQTTSWGSEQQPVRRGGPEDAPRGHEENESARGGVGGTAEFARPEAGASQQQGGPATEPFPRPDFNAPQQQSGQSGQFVRPDVFGPPSTTAPGTPGGPGQQRGDAQGQGQGREQDSSATGQFRRPGTEQDPAATSQMPQVDFGGPRPADGQYADFPPASTSGQYPRPELQDPSGTGEYRRPDLHSPSTSGEYRRPDLQDPSTSGQYPRPDLQDPSATGEYRRPDLQDPSTSGQYPRPDLQDPSATGEYRRPDLQDPSTSGQYPRPDLQDPSATGEYRRPDLQDPSTSGQYARPEVQDPFATGQYPRADFPPASAGGQYPRPDLGAPQPPAPGQAPAPRGFEGRQALPAQPQHEALPPAGPGDGRTPLFDTLETDWFHTQERGRPEEPEHQQGHQGRPEAPAGPGAPEPGADGQVPALPQRGSAEQGGQDGQGGQGNSGWRASPNDELVRQAERIRKPAAGGVTTSGLPRRVPRANLVAGTAQEQSTQTGPQVSRAPDDVRGRLTNLRRGIQQGRQQNTSTTGGFDLGPSHPQER</sequence>
<evidence type="ECO:0000256" key="3">
    <source>
        <dbReference type="ARBA" id="ARBA00012438"/>
    </source>
</evidence>
<dbReference type="Pfam" id="PF00672">
    <property type="entry name" value="HAMP"/>
    <property type="match status" value="1"/>
</dbReference>
<dbReference type="RefSeq" id="WP_190125146.1">
    <property type="nucleotide sequence ID" value="NZ_BMWG01000017.1"/>
</dbReference>
<reference evidence="17" key="2">
    <citation type="submission" date="2020-09" db="EMBL/GenBank/DDBJ databases">
        <authorList>
            <person name="Sun Q."/>
            <person name="Ohkuma M."/>
        </authorList>
    </citation>
    <scope>NUCLEOTIDE SEQUENCE</scope>
    <source>
        <strain evidence="17">JCM 4988</strain>
    </source>
</reference>
<dbReference type="PANTHER" id="PTHR44936:SF9">
    <property type="entry name" value="SENSOR PROTEIN CREC"/>
    <property type="match status" value="1"/>
</dbReference>
<keyword evidence="9" id="KW-0067">ATP-binding</keyword>
<keyword evidence="7" id="KW-0547">Nucleotide-binding</keyword>
<feature type="compositionally biased region" description="Polar residues" evidence="12">
    <location>
        <begin position="1419"/>
        <end position="1429"/>
    </location>
</feature>
<keyword evidence="11" id="KW-0902">Two-component regulatory system</keyword>
<feature type="compositionally biased region" description="Polar residues" evidence="12">
    <location>
        <begin position="1005"/>
        <end position="1015"/>
    </location>
</feature>
<dbReference type="InterPro" id="IPR003594">
    <property type="entry name" value="HATPase_dom"/>
</dbReference>
<dbReference type="GO" id="GO:0000160">
    <property type="term" value="P:phosphorelay signal transduction system"/>
    <property type="evidence" value="ECO:0007669"/>
    <property type="project" value="UniProtKB-KW"/>
</dbReference>
<feature type="compositionally biased region" description="Gly residues" evidence="12">
    <location>
        <begin position="1032"/>
        <end position="1048"/>
    </location>
</feature>
<keyword evidence="8 17" id="KW-0418">Kinase</keyword>
<keyword evidence="6 13" id="KW-0812">Transmembrane</keyword>
<evidence type="ECO:0000256" key="11">
    <source>
        <dbReference type="ARBA" id="ARBA00023012"/>
    </source>
</evidence>
<dbReference type="EMBL" id="BMWG01000017">
    <property type="protein sequence ID" value="GGZ47058.1"/>
    <property type="molecule type" value="Genomic_DNA"/>
</dbReference>
<organism evidence="17 18">
    <name type="scientific">Streptomyces inusitatus</name>
    <dbReference type="NCBI Taxonomy" id="68221"/>
    <lineage>
        <taxon>Bacteria</taxon>
        <taxon>Bacillati</taxon>
        <taxon>Actinomycetota</taxon>
        <taxon>Actinomycetes</taxon>
        <taxon>Kitasatosporales</taxon>
        <taxon>Streptomycetaceae</taxon>
        <taxon>Streptomyces</taxon>
    </lineage>
</organism>
<keyword evidence="13" id="KW-0472">Membrane</keyword>
<evidence type="ECO:0000256" key="9">
    <source>
        <dbReference type="ARBA" id="ARBA00022840"/>
    </source>
</evidence>
<evidence type="ECO:0000259" key="14">
    <source>
        <dbReference type="PROSITE" id="PS50109"/>
    </source>
</evidence>